<accession>A0ABS7RN63</accession>
<comment type="caution">
    <text evidence="3">The sequence shown here is derived from an EMBL/GenBank/DDBJ whole genome shotgun (WGS) entry which is preliminary data.</text>
</comment>
<dbReference type="SUPFAM" id="SSF52540">
    <property type="entry name" value="P-loop containing nucleoside triphosphate hydrolases"/>
    <property type="match status" value="1"/>
</dbReference>
<dbReference type="InterPro" id="IPR027417">
    <property type="entry name" value="P-loop_NTPase"/>
</dbReference>
<evidence type="ECO:0000256" key="1">
    <source>
        <dbReference type="ARBA" id="ARBA00022741"/>
    </source>
</evidence>
<evidence type="ECO:0008006" key="5">
    <source>
        <dbReference type="Google" id="ProtNLM"/>
    </source>
</evidence>
<dbReference type="InterPro" id="IPR050625">
    <property type="entry name" value="ParA/MinD_ATPase"/>
</dbReference>
<keyword evidence="4" id="KW-1185">Reference proteome</keyword>
<dbReference type="Gene3D" id="3.40.50.300">
    <property type="entry name" value="P-loop containing nucleotide triphosphate hydrolases"/>
    <property type="match status" value="1"/>
</dbReference>
<evidence type="ECO:0000256" key="2">
    <source>
        <dbReference type="ARBA" id="ARBA00022840"/>
    </source>
</evidence>
<gene>
    <name evidence="3" type="ORF">K1X13_16680</name>
</gene>
<name>A0ABS7RN63_9ACTN</name>
<protein>
    <recommendedName>
        <fullName evidence="5">MinD-like ATPase involved in chromosome partitioning or flagellar assembly</fullName>
    </recommendedName>
</protein>
<keyword evidence="2" id="KW-0067">ATP-binding</keyword>
<proteinExistence type="predicted"/>
<dbReference type="RefSeq" id="WP_221026274.1">
    <property type="nucleotide sequence ID" value="NZ_JAIEZQ010000003.1"/>
</dbReference>
<keyword evidence="1" id="KW-0547">Nucleotide-binding</keyword>
<dbReference type="EMBL" id="JAIEZQ010000003">
    <property type="protein sequence ID" value="MBY9076472.1"/>
    <property type="molecule type" value="Genomic_DNA"/>
</dbReference>
<evidence type="ECO:0000313" key="4">
    <source>
        <dbReference type="Proteomes" id="UP000754710"/>
    </source>
</evidence>
<evidence type="ECO:0000313" key="3">
    <source>
        <dbReference type="EMBL" id="MBY9076472.1"/>
    </source>
</evidence>
<sequence>MLGERVSVLTAAAGAGWEVTALQQLAHGDPRVVLLKRCVDLHDLLATASTGQGRVALVADDLAGLDADSVDRLRRCGLAVVVVSGEVGGAPGRAPHLGVSRVLDRDALHTLVDQVLAVAADTDQTVGVVDGVGEVLEVAPDDAAEGRLVAVWGPTGAPGRTTLAVGLAAELAHRQQTTFLVDADTYGGAVAQHLGVLDEVSGLLGAARLANAGRLDRERLAGVARRLGPHLHVLTGLPRPDRWSEVRESAYATLLDEARGLGSQVVLDLGFGLEQDPPAYGGAAPQRNQMTVTALERADEVLVVGSADPVGLARLARGLVDLLGVVPGSTVRVVVNRVRPSLGWGEKEVRAMVEGFVTPASMHFLPDDRQAADRALVAGRTLVELGDSPLRRGVAEVADAVLGGNGAETKRTGRRWRAARSGGRR</sequence>
<dbReference type="Proteomes" id="UP000754710">
    <property type="component" value="Unassembled WGS sequence"/>
</dbReference>
<reference evidence="3 4" key="1">
    <citation type="submission" date="2021-08" db="EMBL/GenBank/DDBJ databases">
        <title>Nocardioides bacterium WL0053 sp. nov., isolated from the sediment.</title>
        <authorList>
            <person name="Wang L."/>
            <person name="Zhang D."/>
            <person name="Zhang A."/>
        </authorList>
    </citation>
    <scope>NUCLEOTIDE SEQUENCE [LARGE SCALE GENOMIC DNA]</scope>
    <source>
        <strain evidence="3 4">WL0053</strain>
    </source>
</reference>
<dbReference type="PANTHER" id="PTHR43384:SF6">
    <property type="entry name" value="SEPTUM SITE-DETERMINING PROTEIN MIND HOMOLOG, CHLOROPLASTIC"/>
    <property type="match status" value="1"/>
</dbReference>
<organism evidence="3 4">
    <name type="scientific">Nocardioides jiangsuensis</name>
    <dbReference type="NCBI Taxonomy" id="2866161"/>
    <lineage>
        <taxon>Bacteria</taxon>
        <taxon>Bacillati</taxon>
        <taxon>Actinomycetota</taxon>
        <taxon>Actinomycetes</taxon>
        <taxon>Propionibacteriales</taxon>
        <taxon>Nocardioidaceae</taxon>
        <taxon>Nocardioides</taxon>
    </lineage>
</organism>
<dbReference type="PANTHER" id="PTHR43384">
    <property type="entry name" value="SEPTUM SITE-DETERMINING PROTEIN MIND HOMOLOG, CHLOROPLASTIC-RELATED"/>
    <property type="match status" value="1"/>
</dbReference>